<proteinExistence type="predicted"/>
<organism evidence="1 2">
    <name type="scientific">Rubripirellula lacrimiformis</name>
    <dbReference type="NCBI Taxonomy" id="1930273"/>
    <lineage>
        <taxon>Bacteria</taxon>
        <taxon>Pseudomonadati</taxon>
        <taxon>Planctomycetota</taxon>
        <taxon>Planctomycetia</taxon>
        <taxon>Pirellulales</taxon>
        <taxon>Pirellulaceae</taxon>
        <taxon>Rubripirellula</taxon>
    </lineage>
</organism>
<gene>
    <name evidence="1" type="ORF">K227x_41990</name>
</gene>
<evidence type="ECO:0000313" key="1">
    <source>
        <dbReference type="EMBL" id="QDT05794.1"/>
    </source>
</evidence>
<dbReference type="Proteomes" id="UP000318538">
    <property type="component" value="Chromosome"/>
</dbReference>
<dbReference type="AlphaFoldDB" id="A0A517NF88"/>
<name>A0A517NF88_9BACT</name>
<keyword evidence="2" id="KW-1185">Reference proteome</keyword>
<reference evidence="1 2" key="1">
    <citation type="submission" date="2019-02" db="EMBL/GenBank/DDBJ databases">
        <title>Deep-cultivation of Planctomycetes and their phenomic and genomic characterization uncovers novel biology.</title>
        <authorList>
            <person name="Wiegand S."/>
            <person name="Jogler M."/>
            <person name="Boedeker C."/>
            <person name="Pinto D."/>
            <person name="Vollmers J."/>
            <person name="Rivas-Marin E."/>
            <person name="Kohn T."/>
            <person name="Peeters S.H."/>
            <person name="Heuer A."/>
            <person name="Rast P."/>
            <person name="Oberbeckmann S."/>
            <person name="Bunk B."/>
            <person name="Jeske O."/>
            <person name="Meyerdierks A."/>
            <person name="Storesund J.E."/>
            <person name="Kallscheuer N."/>
            <person name="Luecker S."/>
            <person name="Lage O.M."/>
            <person name="Pohl T."/>
            <person name="Merkel B.J."/>
            <person name="Hornburger P."/>
            <person name="Mueller R.-W."/>
            <person name="Bruemmer F."/>
            <person name="Labrenz M."/>
            <person name="Spormann A.M."/>
            <person name="Op den Camp H."/>
            <person name="Overmann J."/>
            <person name="Amann R."/>
            <person name="Jetten M.S.M."/>
            <person name="Mascher T."/>
            <person name="Medema M.H."/>
            <person name="Devos D.P."/>
            <person name="Kaster A.-K."/>
            <person name="Ovreas L."/>
            <person name="Rohde M."/>
            <person name="Galperin M.Y."/>
            <person name="Jogler C."/>
        </authorList>
    </citation>
    <scope>NUCLEOTIDE SEQUENCE [LARGE SCALE GENOMIC DNA]</scope>
    <source>
        <strain evidence="1 2">K22_7</strain>
    </source>
</reference>
<protein>
    <submittedName>
        <fullName evidence="1">Uncharacterized protein</fullName>
    </submittedName>
</protein>
<dbReference type="EMBL" id="CP036525">
    <property type="protein sequence ID" value="QDT05794.1"/>
    <property type="molecule type" value="Genomic_DNA"/>
</dbReference>
<sequence>MRRDVADRFMLPTVRSDQGVKTYVSTLLIEPTSLADPVHHSFDDR</sequence>
<accession>A0A517NF88</accession>
<evidence type="ECO:0000313" key="2">
    <source>
        <dbReference type="Proteomes" id="UP000318538"/>
    </source>
</evidence>
<dbReference type="KEGG" id="rlc:K227x_41990"/>